<keyword evidence="1" id="KW-0812">Transmembrane</keyword>
<feature type="transmembrane region" description="Helical" evidence="1">
    <location>
        <begin position="12"/>
        <end position="34"/>
    </location>
</feature>
<organism evidence="2 3">
    <name type="scientific">Francisella frigiditurris</name>
    <dbReference type="NCBI Taxonomy" id="1542390"/>
    <lineage>
        <taxon>Bacteria</taxon>
        <taxon>Pseudomonadati</taxon>
        <taxon>Pseudomonadota</taxon>
        <taxon>Gammaproteobacteria</taxon>
        <taxon>Thiotrichales</taxon>
        <taxon>Francisellaceae</taxon>
        <taxon>Francisella</taxon>
    </lineage>
</organism>
<dbReference type="Proteomes" id="UP000182521">
    <property type="component" value="Chromosome"/>
</dbReference>
<evidence type="ECO:0000313" key="2">
    <source>
        <dbReference type="EMBL" id="APC97686.1"/>
    </source>
</evidence>
<dbReference type="OrthoDB" id="5605424at2"/>
<name>A0A1J0KVQ1_9GAMM</name>
<protein>
    <recommendedName>
        <fullName evidence="4">Prepilin-type N-terminal cleavage/methylation domain protein</fullName>
    </recommendedName>
</protein>
<dbReference type="EMBL" id="CP009654">
    <property type="protein sequence ID" value="APC97686.1"/>
    <property type="molecule type" value="Genomic_DNA"/>
</dbReference>
<evidence type="ECO:0000313" key="3">
    <source>
        <dbReference type="Proteomes" id="UP000182521"/>
    </source>
</evidence>
<dbReference type="RefSeq" id="WP_071663251.1">
    <property type="nucleotide sequence ID" value="NZ_CP009654.1"/>
</dbReference>
<keyword evidence="1" id="KW-0472">Membrane</keyword>
<proteinExistence type="predicted"/>
<dbReference type="KEGG" id="frc:KX01_231"/>
<keyword evidence="3" id="KW-1185">Reference proteome</keyword>
<keyword evidence="1" id="KW-1133">Transmembrane helix</keyword>
<accession>A0A1J0KVQ1</accession>
<sequence length="314" mass="34634">MFLKNKGFTIVELLIASLITIITVGISVEVYLAAKKDFTLNELELKTLASANETQVALSSAIVNAGFNSKYGLFSWHDIENITEDSVPEFGHENNRIMPRIYIETVGDSISNSILPENAVAGTDYILLQGSNIESTLTDNTLSGSNELGVSNDFASQLAANDYVIIGSAIAYTLGRVSSIADGKITLTNNLKWSVYSGDYIGRYQPTVYYIGNSSDPDGELRVDENGQQINSLFSFSKNNNSTQQLEIIDNISNMQITLHKLGTGNADSDWKEPSVFDTDEVRYRKNLFNQIDAMRIQLTINGENSNIVIRLKD</sequence>
<reference evidence="3" key="1">
    <citation type="submission" date="2014-10" db="EMBL/GenBank/DDBJ databases">
        <authorList>
            <person name="Kuske C.R."/>
            <person name="Challacombe J.F."/>
            <person name="Daligault H.E."/>
            <person name="Davenport K.W."/>
            <person name="Johnson S.L."/>
            <person name="Siddaramappa S."/>
            <person name="Petersen J.M."/>
        </authorList>
    </citation>
    <scope>NUCLEOTIDE SEQUENCE [LARGE SCALE GENOMIC DNA]</scope>
    <source>
        <strain evidence="3">CA97-1460</strain>
    </source>
</reference>
<evidence type="ECO:0000256" key="1">
    <source>
        <dbReference type="SAM" id="Phobius"/>
    </source>
</evidence>
<dbReference type="AlphaFoldDB" id="A0A1J0KVQ1"/>
<dbReference type="STRING" id="1542390.KX01_231"/>
<gene>
    <name evidence="2" type="ORF">KX01_231</name>
</gene>
<evidence type="ECO:0008006" key="4">
    <source>
        <dbReference type="Google" id="ProtNLM"/>
    </source>
</evidence>